<dbReference type="CDD" id="cd07043">
    <property type="entry name" value="STAS_anti-anti-sigma_factors"/>
    <property type="match status" value="1"/>
</dbReference>
<comment type="caution">
    <text evidence="2">The sequence shown here is derived from an EMBL/GenBank/DDBJ whole genome shotgun (WGS) entry which is preliminary data.</text>
</comment>
<dbReference type="PROSITE" id="PS50801">
    <property type="entry name" value="STAS"/>
    <property type="match status" value="1"/>
</dbReference>
<dbReference type="Pfam" id="PF13466">
    <property type="entry name" value="STAS_2"/>
    <property type="match status" value="1"/>
</dbReference>
<gene>
    <name evidence="2" type="ORF">Saso_49640</name>
</gene>
<dbReference type="InterPro" id="IPR036513">
    <property type="entry name" value="STAS_dom_sf"/>
</dbReference>
<accession>A0ABQ3S5B9</accession>
<reference evidence="3" key="1">
    <citation type="submission" date="2023-07" db="EMBL/GenBank/DDBJ databases">
        <title>Whole genome shotgun sequence of Streptomyces cacaoi subsp. asoensis NBRC 13813.</title>
        <authorList>
            <person name="Komaki H."/>
            <person name="Tamura T."/>
        </authorList>
    </citation>
    <scope>NUCLEOTIDE SEQUENCE [LARGE SCALE GENOMIC DNA]</scope>
    <source>
        <strain evidence="3">NBRC 13813</strain>
    </source>
</reference>
<protein>
    <recommendedName>
        <fullName evidence="1">STAS domain-containing protein</fullName>
    </recommendedName>
</protein>
<feature type="domain" description="STAS" evidence="1">
    <location>
        <begin position="23"/>
        <end position="109"/>
    </location>
</feature>
<dbReference type="EMBL" id="BNEB01000005">
    <property type="protein sequence ID" value="GHI63314.1"/>
    <property type="molecule type" value="Genomic_DNA"/>
</dbReference>
<dbReference type="RefSeq" id="WP_189921637.1">
    <property type="nucleotide sequence ID" value="NZ_BMSI01000005.1"/>
</dbReference>
<keyword evidence="3" id="KW-1185">Reference proteome</keyword>
<proteinExistence type="predicted"/>
<dbReference type="Proteomes" id="UP000649259">
    <property type="component" value="Unassembled WGS sequence"/>
</dbReference>
<dbReference type="InterPro" id="IPR002645">
    <property type="entry name" value="STAS_dom"/>
</dbReference>
<evidence type="ECO:0000313" key="2">
    <source>
        <dbReference type="EMBL" id="GHI63314.1"/>
    </source>
</evidence>
<evidence type="ECO:0000259" key="1">
    <source>
        <dbReference type="PROSITE" id="PS50801"/>
    </source>
</evidence>
<dbReference type="InterPro" id="IPR058548">
    <property type="entry name" value="MlaB-like_STAS"/>
</dbReference>
<organism evidence="2 3">
    <name type="scientific">Streptomyces asoensis</name>
    <dbReference type="NCBI Taxonomy" id="249586"/>
    <lineage>
        <taxon>Bacteria</taxon>
        <taxon>Bacillati</taxon>
        <taxon>Actinomycetota</taxon>
        <taxon>Actinomycetes</taxon>
        <taxon>Kitasatosporales</taxon>
        <taxon>Streptomycetaceae</taxon>
        <taxon>Streptomyces</taxon>
    </lineage>
</organism>
<sequence length="133" mass="14109">MTSYLPAEFSVTVQTADAQALHLAVHGDLDYDTSDDFAPAVAGALDAHAERYGPTLRDLHLDWAELTAFDSSGLSALLGLHRRTHPAGITLHLHHQPVYLTRMLKVTGVTGHLTQHAPAADTAVPAEANGPTG</sequence>
<name>A0ABQ3S5B9_9ACTN</name>
<evidence type="ECO:0000313" key="3">
    <source>
        <dbReference type="Proteomes" id="UP000649259"/>
    </source>
</evidence>
<dbReference type="Gene3D" id="3.30.750.24">
    <property type="entry name" value="STAS domain"/>
    <property type="match status" value="1"/>
</dbReference>
<dbReference type="SUPFAM" id="SSF52091">
    <property type="entry name" value="SpoIIaa-like"/>
    <property type="match status" value="1"/>
</dbReference>
<dbReference type="GeneID" id="91472798"/>